<name>A0A0G3FZW0_9GAMM</name>
<dbReference type="InterPro" id="IPR016545">
    <property type="entry name" value="UCP009120_prtse"/>
</dbReference>
<dbReference type="AlphaFoldDB" id="A0A0G3FZW0"/>
<dbReference type="EMBL" id="CP011367">
    <property type="protein sequence ID" value="AKJ94530.1"/>
    <property type="molecule type" value="Genomic_DNA"/>
</dbReference>
<reference evidence="2 3" key="1">
    <citation type="submission" date="2015-04" db="EMBL/GenBank/DDBJ databases">
        <title>Complete Sequence for the Genome of the Thioalkalivibrio versutus D301.</title>
        <authorList>
            <person name="Mu T."/>
            <person name="Zhou J."/>
            <person name="Xu X."/>
        </authorList>
    </citation>
    <scope>NUCLEOTIDE SEQUENCE [LARGE SCALE GENOMIC DNA]</scope>
    <source>
        <strain evidence="2 3">D301</strain>
    </source>
</reference>
<keyword evidence="3" id="KW-1185">Reference proteome</keyword>
<dbReference type="OrthoDB" id="9786336at2"/>
<feature type="region of interest" description="Disordered" evidence="1">
    <location>
        <begin position="244"/>
        <end position="274"/>
    </location>
</feature>
<dbReference type="SUPFAM" id="SSF56235">
    <property type="entry name" value="N-terminal nucleophile aminohydrolases (Ntn hydrolases)"/>
    <property type="match status" value="1"/>
</dbReference>
<dbReference type="RefSeq" id="WP_018937946.1">
    <property type="nucleotide sequence ID" value="NZ_CP011367.1"/>
</dbReference>
<dbReference type="Pfam" id="PF00227">
    <property type="entry name" value="Proteasome"/>
    <property type="match status" value="1"/>
</dbReference>
<dbReference type="Gene3D" id="3.60.20.10">
    <property type="entry name" value="Glutamine Phosphoribosylpyrophosphate, subunit 1, domain 1"/>
    <property type="match status" value="1"/>
</dbReference>
<dbReference type="GO" id="GO:0005839">
    <property type="term" value="C:proteasome core complex"/>
    <property type="evidence" value="ECO:0007669"/>
    <property type="project" value="InterPro"/>
</dbReference>
<dbReference type="Proteomes" id="UP000064201">
    <property type="component" value="Chromosome"/>
</dbReference>
<feature type="compositionally biased region" description="Low complexity" evidence="1">
    <location>
        <begin position="257"/>
        <end position="267"/>
    </location>
</feature>
<evidence type="ECO:0000313" key="3">
    <source>
        <dbReference type="Proteomes" id="UP000064201"/>
    </source>
</evidence>
<gene>
    <name evidence="2" type="ORF">TVD_03720</name>
</gene>
<protein>
    <submittedName>
        <fullName evidence="2">Peptidase</fullName>
    </submittedName>
</protein>
<organism evidence="2 3">
    <name type="scientific">Thioalkalivibrio versutus</name>
    <dbReference type="NCBI Taxonomy" id="106634"/>
    <lineage>
        <taxon>Bacteria</taxon>
        <taxon>Pseudomonadati</taxon>
        <taxon>Pseudomonadota</taxon>
        <taxon>Gammaproteobacteria</taxon>
        <taxon>Chromatiales</taxon>
        <taxon>Ectothiorhodospiraceae</taxon>
        <taxon>Thioalkalivibrio</taxon>
    </lineage>
</organism>
<dbReference type="KEGG" id="tvr:TVD_03720"/>
<evidence type="ECO:0000256" key="1">
    <source>
        <dbReference type="SAM" id="MobiDB-lite"/>
    </source>
</evidence>
<dbReference type="CDD" id="cd03765">
    <property type="entry name" value="proteasome_beta_bacterial"/>
    <property type="match status" value="1"/>
</dbReference>
<sequence length="274" mass="30300">MTYCVAIDLDDGLVFASDSRTNAGVDQVSTYSKMHTFEIEGQRVFVVLAAGNLATTQSVVQQLKRDMEEGADESLATVERMSDAADYLGRLNREEAEKHSEALSRSGIKAEATLIIGGQIGQDAPAIFMVYPQGNYITTSQQTRFLQIGESKYGKPILDRIIDPTTPLGDAARCALVSIDSTIRSNLTVGPPIEVMVYERGTLTFDHYLCLETDDDYLRSLTQAWDMNIKKAFTDLPRFDWESAHERKQRGTRVSRGSGKTAGSSSAKTKKPRR</sequence>
<dbReference type="STRING" id="106634.TVD_03720"/>
<proteinExistence type="predicted"/>
<dbReference type="PIRSF" id="PIRSF009120">
    <property type="entry name" value="UCP009120_prtse"/>
    <property type="match status" value="1"/>
</dbReference>
<dbReference type="InterPro" id="IPR029055">
    <property type="entry name" value="Ntn_hydrolases_N"/>
</dbReference>
<dbReference type="PATRIC" id="fig|106634.4.peg.757"/>
<dbReference type="GO" id="GO:0051603">
    <property type="term" value="P:proteolysis involved in protein catabolic process"/>
    <property type="evidence" value="ECO:0007669"/>
    <property type="project" value="InterPro"/>
</dbReference>
<evidence type="ECO:0000313" key="2">
    <source>
        <dbReference type="EMBL" id="AKJ94530.1"/>
    </source>
</evidence>
<accession>A0A0G3FZW0</accession>
<dbReference type="InterPro" id="IPR001353">
    <property type="entry name" value="Proteasome_sua/b"/>
</dbReference>